<feature type="transmembrane region" description="Helical" evidence="1">
    <location>
        <begin position="30"/>
        <end position="47"/>
    </location>
</feature>
<dbReference type="OrthoDB" id="9806699at2"/>
<keyword evidence="1" id="KW-1133">Transmembrane helix</keyword>
<dbReference type="InterPro" id="IPR046487">
    <property type="entry name" value="DUF6580"/>
</dbReference>
<gene>
    <name evidence="2" type="ORF">CJD36_018015</name>
</gene>
<name>A0A2S7SSE1_9BACT</name>
<accession>A0A2S7SSE1</accession>
<protein>
    <recommendedName>
        <fullName evidence="4">ECF transporter S component</fullName>
    </recommendedName>
</protein>
<evidence type="ECO:0000313" key="2">
    <source>
        <dbReference type="EMBL" id="PQJ09820.1"/>
    </source>
</evidence>
<keyword evidence="1" id="KW-0812">Transmembrane</keyword>
<keyword evidence="3" id="KW-1185">Reference proteome</keyword>
<feature type="transmembrane region" description="Helical" evidence="1">
    <location>
        <begin position="7"/>
        <end position="24"/>
    </location>
</feature>
<evidence type="ECO:0008006" key="4">
    <source>
        <dbReference type="Google" id="ProtNLM"/>
    </source>
</evidence>
<dbReference type="RefSeq" id="WP_105040592.1">
    <property type="nucleotide sequence ID" value="NZ_PPSL01000005.1"/>
</dbReference>
<feature type="transmembrane region" description="Helical" evidence="1">
    <location>
        <begin position="107"/>
        <end position="129"/>
    </location>
</feature>
<dbReference type="Pfam" id="PF20221">
    <property type="entry name" value="DUF6580"/>
    <property type="match status" value="1"/>
</dbReference>
<dbReference type="Proteomes" id="UP000239872">
    <property type="component" value="Unassembled WGS sequence"/>
</dbReference>
<reference evidence="2 3" key="1">
    <citation type="submission" date="2018-01" db="EMBL/GenBank/DDBJ databases">
        <title>A novel member of the phylum Bacteroidetes isolated from glacier ice.</title>
        <authorList>
            <person name="Liu Q."/>
            <person name="Xin Y.-H."/>
        </authorList>
    </citation>
    <scope>NUCLEOTIDE SEQUENCE [LARGE SCALE GENOMIC DNA]</scope>
    <source>
        <strain evidence="2 3">RB1R16</strain>
    </source>
</reference>
<feature type="transmembrane region" description="Helical" evidence="1">
    <location>
        <begin position="83"/>
        <end position="100"/>
    </location>
</feature>
<feature type="transmembrane region" description="Helical" evidence="1">
    <location>
        <begin position="54"/>
        <end position="71"/>
    </location>
</feature>
<evidence type="ECO:0000256" key="1">
    <source>
        <dbReference type="SAM" id="Phobius"/>
    </source>
</evidence>
<evidence type="ECO:0000313" key="3">
    <source>
        <dbReference type="Proteomes" id="UP000239872"/>
    </source>
</evidence>
<comment type="caution">
    <text evidence="2">The sequence shown here is derived from an EMBL/GenBank/DDBJ whole genome shotgun (WGS) entry which is preliminary data.</text>
</comment>
<sequence length="184" mass="20150">MKRTDINSLIAITLVVSATILRIVNANMHFYNFVPMAALGLFSGAIIKDRKTLALMVPLAGQFIADTYFQLFTNTPGFYPGQFFNYAALALATMLGFAMKQPKPVSVLAYVFGASGMFFLVSNFGYFMSGYNGYSLGGLTKTYVDAIPFFRNTIAGDMVGGILLFGGFFLAQRLFADKLKKAEL</sequence>
<keyword evidence="1" id="KW-0472">Membrane</keyword>
<organism evidence="2 3">
    <name type="scientific">Flavipsychrobacter stenotrophus</name>
    <dbReference type="NCBI Taxonomy" id="2077091"/>
    <lineage>
        <taxon>Bacteria</taxon>
        <taxon>Pseudomonadati</taxon>
        <taxon>Bacteroidota</taxon>
        <taxon>Chitinophagia</taxon>
        <taxon>Chitinophagales</taxon>
        <taxon>Chitinophagaceae</taxon>
        <taxon>Flavipsychrobacter</taxon>
    </lineage>
</organism>
<dbReference type="AlphaFoldDB" id="A0A2S7SSE1"/>
<feature type="transmembrane region" description="Helical" evidence="1">
    <location>
        <begin position="149"/>
        <end position="171"/>
    </location>
</feature>
<dbReference type="EMBL" id="PPSL01000005">
    <property type="protein sequence ID" value="PQJ09820.1"/>
    <property type="molecule type" value="Genomic_DNA"/>
</dbReference>
<proteinExistence type="predicted"/>